<comment type="caution">
    <text evidence="1">The sequence shown here is derived from an EMBL/GenBank/DDBJ whole genome shotgun (WGS) entry which is preliminary data.</text>
</comment>
<dbReference type="Proteomes" id="UP000093000">
    <property type="component" value="Unassembled WGS sequence"/>
</dbReference>
<protein>
    <submittedName>
        <fullName evidence="1">Uncharacterized protein</fullName>
    </submittedName>
</protein>
<accession>A0A1C7N0B7</accession>
<dbReference type="InParanoid" id="A0A1C7N0B7"/>
<evidence type="ECO:0000313" key="2">
    <source>
        <dbReference type="Proteomes" id="UP000093000"/>
    </source>
</evidence>
<name>A0A1C7N0B7_9FUNG</name>
<dbReference type="AlphaFoldDB" id="A0A1C7N0B7"/>
<organism evidence="1 2">
    <name type="scientific">Choanephora cucurbitarum</name>
    <dbReference type="NCBI Taxonomy" id="101091"/>
    <lineage>
        <taxon>Eukaryota</taxon>
        <taxon>Fungi</taxon>
        <taxon>Fungi incertae sedis</taxon>
        <taxon>Mucoromycota</taxon>
        <taxon>Mucoromycotina</taxon>
        <taxon>Mucoromycetes</taxon>
        <taxon>Mucorales</taxon>
        <taxon>Mucorineae</taxon>
        <taxon>Choanephoraceae</taxon>
        <taxon>Choanephoroideae</taxon>
        <taxon>Choanephora</taxon>
    </lineage>
</organism>
<reference evidence="1 2" key="1">
    <citation type="submission" date="2016-03" db="EMBL/GenBank/DDBJ databases">
        <title>Choanephora cucurbitarum.</title>
        <authorList>
            <person name="Min B."/>
            <person name="Park H."/>
            <person name="Park J.-H."/>
            <person name="Shin H.-D."/>
            <person name="Choi I.-G."/>
        </authorList>
    </citation>
    <scope>NUCLEOTIDE SEQUENCE [LARGE SCALE GENOMIC DNA]</scope>
    <source>
        <strain evidence="1 2">KUS-F28377</strain>
    </source>
</reference>
<keyword evidence="2" id="KW-1185">Reference proteome</keyword>
<proteinExistence type="predicted"/>
<sequence length="97" mass="11235">MIALYVQMSYPLEIEGMLYQNLALLQHYNFVSRSKFQIHVLRCMSERFCKENDSIAFLKRNKMIATEATNEDEILASDVAIEAEDTKQSVGHLDYLV</sequence>
<evidence type="ECO:0000313" key="1">
    <source>
        <dbReference type="EMBL" id="OBZ82461.1"/>
    </source>
</evidence>
<dbReference type="EMBL" id="LUGH01000862">
    <property type="protein sequence ID" value="OBZ82461.1"/>
    <property type="molecule type" value="Genomic_DNA"/>
</dbReference>
<gene>
    <name evidence="1" type="ORF">A0J61_09491</name>
</gene>